<reference evidence="13 14" key="1">
    <citation type="submission" date="2019-03" db="EMBL/GenBank/DDBJ databases">
        <title>Genomic Encyclopedia of Type Strains, Phase IV (KMG-IV): sequencing the most valuable type-strain genomes for metagenomic binning, comparative biology and taxonomic classification.</title>
        <authorList>
            <person name="Goeker M."/>
        </authorList>
    </citation>
    <scope>NUCLEOTIDE SEQUENCE [LARGE SCALE GENOMIC DNA]</scope>
    <source>
        <strain evidence="13 14">DSM 101688</strain>
    </source>
</reference>
<keyword evidence="4" id="KW-0808">Transferase</keyword>
<dbReference type="PANTHER" id="PTHR43047">
    <property type="entry name" value="TWO-COMPONENT HISTIDINE PROTEIN KINASE"/>
    <property type="match status" value="1"/>
</dbReference>
<dbReference type="SMART" id="SM00091">
    <property type="entry name" value="PAS"/>
    <property type="match status" value="1"/>
</dbReference>
<evidence type="ECO:0000259" key="12">
    <source>
        <dbReference type="PROSITE" id="PS50113"/>
    </source>
</evidence>
<dbReference type="PRINTS" id="PR00344">
    <property type="entry name" value="BCTRLSENSOR"/>
</dbReference>
<dbReference type="InterPro" id="IPR013767">
    <property type="entry name" value="PAS_fold"/>
</dbReference>
<evidence type="ECO:0000259" key="10">
    <source>
        <dbReference type="PROSITE" id="PS50110"/>
    </source>
</evidence>
<feature type="domain" description="PAC" evidence="12">
    <location>
        <begin position="352"/>
        <end position="404"/>
    </location>
</feature>
<dbReference type="GO" id="GO:0000155">
    <property type="term" value="F:phosphorelay sensor kinase activity"/>
    <property type="evidence" value="ECO:0007669"/>
    <property type="project" value="InterPro"/>
</dbReference>
<protein>
    <recommendedName>
        <fullName evidence="2">histidine kinase</fullName>
        <ecNumber evidence="2">2.7.13.3</ecNumber>
    </recommendedName>
</protein>
<evidence type="ECO:0000256" key="7">
    <source>
        <dbReference type="SAM" id="Coils"/>
    </source>
</evidence>
<dbReference type="PROSITE" id="PS50109">
    <property type="entry name" value="HIS_KIN"/>
    <property type="match status" value="1"/>
</dbReference>
<dbReference type="SMART" id="SM00448">
    <property type="entry name" value="REC"/>
    <property type="match status" value="1"/>
</dbReference>
<gene>
    <name evidence="13" type="ORF">EDD55_102400</name>
</gene>
<comment type="catalytic activity">
    <reaction evidence="1">
        <text>ATP + protein L-histidine = ADP + protein N-phospho-L-histidine.</text>
        <dbReference type="EC" id="2.7.13.3"/>
    </reaction>
</comment>
<evidence type="ECO:0000256" key="3">
    <source>
        <dbReference type="ARBA" id="ARBA00022553"/>
    </source>
</evidence>
<dbReference type="Pfam" id="PF17149">
    <property type="entry name" value="CHASE5"/>
    <property type="match status" value="1"/>
</dbReference>
<dbReference type="InterPro" id="IPR003661">
    <property type="entry name" value="HisK_dim/P_dom"/>
</dbReference>
<dbReference type="Gene3D" id="3.30.565.10">
    <property type="entry name" value="Histidine kinase-like ATPase, C-terminal domain"/>
    <property type="match status" value="1"/>
</dbReference>
<dbReference type="Gene3D" id="1.10.287.130">
    <property type="match status" value="1"/>
</dbReference>
<dbReference type="CDD" id="cd00130">
    <property type="entry name" value="PAS"/>
    <property type="match status" value="1"/>
</dbReference>
<dbReference type="InterPro" id="IPR000700">
    <property type="entry name" value="PAS-assoc_C"/>
</dbReference>
<evidence type="ECO:0000256" key="6">
    <source>
        <dbReference type="PROSITE-ProRule" id="PRU00169"/>
    </source>
</evidence>
<dbReference type="Pfam" id="PF00072">
    <property type="entry name" value="Response_reg"/>
    <property type="match status" value="1"/>
</dbReference>
<accession>A0A4R3JFT3</accession>
<keyword evidence="8" id="KW-0472">Membrane</keyword>
<dbReference type="Gene3D" id="3.40.50.2300">
    <property type="match status" value="1"/>
</dbReference>
<dbReference type="EMBL" id="SLZW01000002">
    <property type="protein sequence ID" value="TCS64355.1"/>
    <property type="molecule type" value="Genomic_DNA"/>
</dbReference>
<evidence type="ECO:0000256" key="5">
    <source>
        <dbReference type="ARBA" id="ARBA00022777"/>
    </source>
</evidence>
<proteinExistence type="predicted"/>
<name>A0A4R3JFT3_9PROT</name>
<dbReference type="PANTHER" id="PTHR43047:SF72">
    <property type="entry name" value="OSMOSENSING HISTIDINE PROTEIN KINASE SLN1"/>
    <property type="match status" value="1"/>
</dbReference>
<feature type="coiled-coil region" evidence="7">
    <location>
        <begin position="229"/>
        <end position="288"/>
    </location>
</feature>
<keyword evidence="7" id="KW-0175">Coiled coil</keyword>
<keyword evidence="8" id="KW-1133">Transmembrane helix</keyword>
<evidence type="ECO:0000256" key="4">
    <source>
        <dbReference type="ARBA" id="ARBA00022679"/>
    </source>
</evidence>
<dbReference type="InterPro" id="IPR005467">
    <property type="entry name" value="His_kinase_dom"/>
</dbReference>
<dbReference type="EC" id="2.7.13.3" evidence="2"/>
<feature type="modified residue" description="4-aspartylphosphate" evidence="6">
    <location>
        <position position="731"/>
    </location>
</feature>
<feature type="domain" description="Response regulatory" evidence="10">
    <location>
        <begin position="681"/>
        <end position="798"/>
    </location>
</feature>
<evidence type="ECO:0000313" key="14">
    <source>
        <dbReference type="Proteomes" id="UP000295304"/>
    </source>
</evidence>
<evidence type="ECO:0000256" key="8">
    <source>
        <dbReference type="SAM" id="Phobius"/>
    </source>
</evidence>
<evidence type="ECO:0000256" key="1">
    <source>
        <dbReference type="ARBA" id="ARBA00000085"/>
    </source>
</evidence>
<keyword evidence="3 6" id="KW-0597">Phosphoprotein</keyword>
<dbReference type="SMART" id="SM00387">
    <property type="entry name" value="HATPase_c"/>
    <property type="match status" value="1"/>
</dbReference>
<dbReference type="PROSITE" id="PS50112">
    <property type="entry name" value="PAS"/>
    <property type="match status" value="1"/>
</dbReference>
<feature type="domain" description="Histidine kinase" evidence="9">
    <location>
        <begin position="429"/>
        <end position="649"/>
    </location>
</feature>
<feature type="coiled-coil region" evidence="7">
    <location>
        <begin position="395"/>
        <end position="422"/>
    </location>
</feature>
<dbReference type="InterPro" id="IPR011006">
    <property type="entry name" value="CheY-like_superfamily"/>
</dbReference>
<evidence type="ECO:0000256" key="2">
    <source>
        <dbReference type="ARBA" id="ARBA00012438"/>
    </source>
</evidence>
<dbReference type="PROSITE" id="PS50110">
    <property type="entry name" value="RESPONSE_REGULATORY"/>
    <property type="match status" value="1"/>
</dbReference>
<dbReference type="SUPFAM" id="SSF52172">
    <property type="entry name" value="CheY-like"/>
    <property type="match status" value="1"/>
</dbReference>
<dbReference type="Proteomes" id="UP000295304">
    <property type="component" value="Unassembled WGS sequence"/>
</dbReference>
<organism evidence="13 14">
    <name type="scientific">Varunaivibrio sulfuroxidans</name>
    <dbReference type="NCBI Taxonomy" id="1773489"/>
    <lineage>
        <taxon>Bacteria</taxon>
        <taxon>Pseudomonadati</taxon>
        <taxon>Pseudomonadota</taxon>
        <taxon>Alphaproteobacteria</taxon>
        <taxon>Rhodospirillales</taxon>
        <taxon>Magnetovibrionaceae</taxon>
        <taxon>Varunaivibrio</taxon>
    </lineage>
</organism>
<keyword evidence="8" id="KW-0812">Transmembrane</keyword>
<dbReference type="InterPro" id="IPR000014">
    <property type="entry name" value="PAS"/>
</dbReference>
<feature type="transmembrane region" description="Helical" evidence="8">
    <location>
        <begin position="26"/>
        <end position="48"/>
    </location>
</feature>
<dbReference type="PROSITE" id="PS50113">
    <property type="entry name" value="PAC"/>
    <property type="match status" value="1"/>
</dbReference>
<dbReference type="GO" id="GO:0005886">
    <property type="term" value="C:plasma membrane"/>
    <property type="evidence" value="ECO:0007669"/>
    <property type="project" value="TreeGrafter"/>
</dbReference>
<dbReference type="OrthoDB" id="8477070at2"/>
<keyword evidence="14" id="KW-1185">Reference proteome</keyword>
<dbReference type="Gene3D" id="3.30.450.20">
    <property type="entry name" value="PAS domain"/>
    <property type="match status" value="1"/>
</dbReference>
<dbReference type="GO" id="GO:0009927">
    <property type="term" value="F:histidine phosphotransfer kinase activity"/>
    <property type="evidence" value="ECO:0007669"/>
    <property type="project" value="TreeGrafter"/>
</dbReference>
<dbReference type="InterPro" id="IPR003594">
    <property type="entry name" value="HATPase_dom"/>
</dbReference>
<evidence type="ECO:0000259" key="11">
    <source>
        <dbReference type="PROSITE" id="PS50112"/>
    </source>
</evidence>
<dbReference type="SUPFAM" id="SSF47384">
    <property type="entry name" value="Homodimeric domain of signal transducing histidine kinase"/>
    <property type="match status" value="1"/>
</dbReference>
<dbReference type="SUPFAM" id="SSF55874">
    <property type="entry name" value="ATPase domain of HSP90 chaperone/DNA topoisomerase II/histidine kinase"/>
    <property type="match status" value="1"/>
</dbReference>
<feature type="domain" description="PAS" evidence="11">
    <location>
        <begin position="278"/>
        <end position="349"/>
    </location>
</feature>
<dbReference type="Pfam" id="PF02518">
    <property type="entry name" value="HATPase_c"/>
    <property type="match status" value="1"/>
</dbReference>
<dbReference type="InterPro" id="IPR036097">
    <property type="entry name" value="HisK_dim/P_sf"/>
</dbReference>
<dbReference type="InterPro" id="IPR035965">
    <property type="entry name" value="PAS-like_dom_sf"/>
</dbReference>
<dbReference type="InterPro" id="IPR001789">
    <property type="entry name" value="Sig_transdc_resp-reg_receiver"/>
</dbReference>
<dbReference type="GO" id="GO:0006355">
    <property type="term" value="P:regulation of DNA-templated transcription"/>
    <property type="evidence" value="ECO:0007669"/>
    <property type="project" value="InterPro"/>
</dbReference>
<sequence>MIRLPKDRETSAPHPFRNISRVGLKLALLVVLFSAFITLITTAAQLIFEYRRDVSEITRTIDRIRTGQLQSLSSSAWVIDGQQIKDQLEGLSRLPGIEYLELTLTSGEKWTAGERVSGRSIVASIPLLHRYHGENRIIAHVRVVASLDAVVGRLIDQGVVLFAVNAVKFFLVAGFMLFLFHSQITRHLLAIAQSLQDFDPSKKNPRLTLSRKKHRAEGGDELDDAVRIINQMQENIEVTYSAMDDAREELEERVEKRTRELRKRVDAHEIAERELARSQRMLSQHLENMPMAAISWSPKLVCRGWNAAAEKIFGFKRTEMIGRACLDRMVEAEELDVAKQTLFDMMRAKRPMQSTHRNKREDGSIIMCEWFDAPLLDENGDVVGVASLGMDVTARMAAEKALQEAKASAEIARKEAVRANNAKSDFLSSMSHELRTPLNAILGFSQLLKCDINSPLPETQAENIDQIVKGGNHLLGLVNQILDLSKIESGKVTVSIEEVDFLDVLEECLSFIAPVAESRKVSIRCVVAPHHHIYVRADYTRLKQVILNLLSNAVKYNHEGGEVRIKLEIDGDGFARLRISDTGIGIPEHEFINVFKPFSRLNVEQSEIEGTGIGLTISKQLILMMDGHIGFHSIEGQGADFWIDIPLVSSSSPFVEILGENDPDIIRRVARGENFPSGRLDVLYIDDTAANLVLMEKIFSTLPQLNLVCASSLESGMKEAQKTPPGAVLVDLDFSGSSGTIVIKKIRENNMLRDVPVIALSANIMPSEVASSLEAGVEHYLTKPFDSAALIEVLNESLHLGARAQVSLV</sequence>
<keyword evidence="5" id="KW-0418">Kinase</keyword>
<dbReference type="InterPro" id="IPR033414">
    <property type="entry name" value="Sensor_dom"/>
</dbReference>
<evidence type="ECO:0000313" key="13">
    <source>
        <dbReference type="EMBL" id="TCS64355.1"/>
    </source>
</evidence>
<dbReference type="NCBIfam" id="TIGR00229">
    <property type="entry name" value="sensory_box"/>
    <property type="match status" value="1"/>
</dbReference>
<dbReference type="Pfam" id="PF00512">
    <property type="entry name" value="HisKA"/>
    <property type="match status" value="1"/>
</dbReference>
<dbReference type="SUPFAM" id="SSF55785">
    <property type="entry name" value="PYP-like sensor domain (PAS domain)"/>
    <property type="match status" value="1"/>
</dbReference>
<evidence type="ECO:0000259" key="9">
    <source>
        <dbReference type="PROSITE" id="PS50109"/>
    </source>
</evidence>
<dbReference type="InterPro" id="IPR004358">
    <property type="entry name" value="Sig_transdc_His_kin-like_C"/>
</dbReference>
<dbReference type="CDD" id="cd00082">
    <property type="entry name" value="HisKA"/>
    <property type="match status" value="1"/>
</dbReference>
<dbReference type="Pfam" id="PF00989">
    <property type="entry name" value="PAS"/>
    <property type="match status" value="1"/>
</dbReference>
<dbReference type="AlphaFoldDB" id="A0A4R3JFT3"/>
<feature type="transmembrane region" description="Helical" evidence="8">
    <location>
        <begin position="159"/>
        <end position="180"/>
    </location>
</feature>
<dbReference type="SMART" id="SM00388">
    <property type="entry name" value="HisKA"/>
    <property type="match status" value="1"/>
</dbReference>
<dbReference type="InterPro" id="IPR036890">
    <property type="entry name" value="HATPase_C_sf"/>
</dbReference>
<comment type="caution">
    <text evidence="13">The sequence shown here is derived from an EMBL/GenBank/DDBJ whole genome shotgun (WGS) entry which is preliminary data.</text>
</comment>